<proteinExistence type="predicted"/>
<dbReference type="EMBL" id="JAPWTJ010001060">
    <property type="protein sequence ID" value="KAJ8974058.1"/>
    <property type="molecule type" value="Genomic_DNA"/>
</dbReference>
<organism evidence="1 2">
    <name type="scientific">Molorchus minor</name>
    <dbReference type="NCBI Taxonomy" id="1323400"/>
    <lineage>
        <taxon>Eukaryota</taxon>
        <taxon>Metazoa</taxon>
        <taxon>Ecdysozoa</taxon>
        <taxon>Arthropoda</taxon>
        <taxon>Hexapoda</taxon>
        <taxon>Insecta</taxon>
        <taxon>Pterygota</taxon>
        <taxon>Neoptera</taxon>
        <taxon>Endopterygota</taxon>
        <taxon>Coleoptera</taxon>
        <taxon>Polyphaga</taxon>
        <taxon>Cucujiformia</taxon>
        <taxon>Chrysomeloidea</taxon>
        <taxon>Cerambycidae</taxon>
        <taxon>Lamiinae</taxon>
        <taxon>Monochamini</taxon>
        <taxon>Molorchus</taxon>
    </lineage>
</organism>
<reference evidence="1" key="1">
    <citation type="journal article" date="2023" name="Insect Mol. Biol.">
        <title>Genome sequencing provides insights into the evolution of gene families encoding plant cell wall-degrading enzymes in longhorned beetles.</title>
        <authorList>
            <person name="Shin N.R."/>
            <person name="Okamura Y."/>
            <person name="Kirsch R."/>
            <person name="Pauchet Y."/>
        </authorList>
    </citation>
    <scope>NUCLEOTIDE SEQUENCE</scope>
    <source>
        <strain evidence="1">MMC_N1</strain>
    </source>
</reference>
<dbReference type="Proteomes" id="UP001162164">
    <property type="component" value="Unassembled WGS sequence"/>
</dbReference>
<name>A0ABQ9J7I4_9CUCU</name>
<sequence>MAKQAKRRIRDHVALVVEMSLLWLLKEMSLLGDKSNPLEHFEISPSDKENGLSYYKIILHNCAMMGELAPHFKSPYHYSKKKFRFYYIVFPEQYFESNGGGIVKTFNKNVYFT</sequence>
<evidence type="ECO:0000313" key="1">
    <source>
        <dbReference type="EMBL" id="KAJ8974058.1"/>
    </source>
</evidence>
<evidence type="ECO:0000313" key="2">
    <source>
        <dbReference type="Proteomes" id="UP001162164"/>
    </source>
</evidence>
<accession>A0ABQ9J7I4</accession>
<gene>
    <name evidence="1" type="ORF">NQ317_016748</name>
</gene>
<comment type="caution">
    <text evidence="1">The sequence shown here is derived from an EMBL/GenBank/DDBJ whole genome shotgun (WGS) entry which is preliminary data.</text>
</comment>
<keyword evidence="2" id="KW-1185">Reference proteome</keyword>
<protein>
    <submittedName>
        <fullName evidence="1">Uncharacterized protein</fullName>
    </submittedName>
</protein>